<evidence type="ECO:0000313" key="3">
    <source>
        <dbReference type="Proteomes" id="UP000033647"/>
    </source>
</evidence>
<dbReference type="AlphaFoldDB" id="A0A0F4GF14"/>
<dbReference type="PRINTS" id="PR00081">
    <property type="entry name" value="GDHRDH"/>
</dbReference>
<reference evidence="2 3" key="1">
    <citation type="submission" date="2015-03" db="EMBL/GenBank/DDBJ databases">
        <title>RNA-seq based gene annotation and comparative genomics of four Zymoseptoria species reveal species-specific pathogenicity related genes and transposable element activity.</title>
        <authorList>
            <person name="Grandaubert J."/>
            <person name="Bhattacharyya A."/>
            <person name="Stukenbrock E.H."/>
        </authorList>
    </citation>
    <scope>NUCLEOTIDE SEQUENCE [LARGE SCALE GENOMIC DNA]</scope>
    <source>
        <strain evidence="2 3">Zb18110</strain>
    </source>
</reference>
<accession>A0A0F4GF14</accession>
<proteinExistence type="predicted"/>
<gene>
    <name evidence="2" type="ORF">TI39_contig850g00007</name>
</gene>
<organism evidence="2 3">
    <name type="scientific">Zymoseptoria brevis</name>
    <dbReference type="NCBI Taxonomy" id="1047168"/>
    <lineage>
        <taxon>Eukaryota</taxon>
        <taxon>Fungi</taxon>
        <taxon>Dikarya</taxon>
        <taxon>Ascomycota</taxon>
        <taxon>Pezizomycotina</taxon>
        <taxon>Dothideomycetes</taxon>
        <taxon>Dothideomycetidae</taxon>
        <taxon>Mycosphaerellales</taxon>
        <taxon>Mycosphaerellaceae</taxon>
        <taxon>Zymoseptoria</taxon>
    </lineage>
</organism>
<dbReference type="Gene3D" id="3.40.50.720">
    <property type="entry name" value="NAD(P)-binding Rossmann-like Domain"/>
    <property type="match status" value="1"/>
</dbReference>
<dbReference type="InterPro" id="IPR036291">
    <property type="entry name" value="NAD(P)-bd_dom_sf"/>
</dbReference>
<sequence length="257" mass="26823">MTSRVFITGSTDGIGLAAAKLLTQQGHKVTLHARSQDRAAQAKAALPEVEGVLIGDLTSLESIKSLAAEANKGGPWSAVVHNAGVGLSGTEGETGDGLAKTFQVNSLAPYVLTALMEKPKKLLYVSSSLHLSGDPSLKDVNWKERSFVPMQAYNDSKLHNVLLANAVARHWPEVQSCSYDPGWVKTKLGGGSAPGSSATSAEGIAAYINGKSGAGDRSGVYFNVSGAQSPQKAATEEAKQEELLAIYAKFSGISLPK</sequence>
<dbReference type="GO" id="GO:0016491">
    <property type="term" value="F:oxidoreductase activity"/>
    <property type="evidence" value="ECO:0007669"/>
    <property type="project" value="UniProtKB-KW"/>
</dbReference>
<dbReference type="Proteomes" id="UP000033647">
    <property type="component" value="Unassembled WGS sequence"/>
</dbReference>
<dbReference type="PANTHER" id="PTHR43157">
    <property type="entry name" value="PHOSPHATIDYLINOSITOL-GLYCAN BIOSYNTHESIS CLASS F PROTEIN-RELATED"/>
    <property type="match status" value="1"/>
</dbReference>
<dbReference type="SUPFAM" id="SSF51735">
    <property type="entry name" value="NAD(P)-binding Rossmann-fold domains"/>
    <property type="match status" value="1"/>
</dbReference>
<evidence type="ECO:0000256" key="1">
    <source>
        <dbReference type="ARBA" id="ARBA00023002"/>
    </source>
</evidence>
<dbReference type="OrthoDB" id="191139at2759"/>
<protein>
    <submittedName>
        <fullName evidence="2">Short-chain dehydrogenase like protein</fullName>
    </submittedName>
</protein>
<evidence type="ECO:0000313" key="2">
    <source>
        <dbReference type="EMBL" id="KJX95991.1"/>
    </source>
</evidence>
<dbReference type="STRING" id="1047168.A0A0F4GF14"/>
<keyword evidence="3" id="KW-1185">Reference proteome</keyword>
<dbReference type="PANTHER" id="PTHR43157:SF31">
    <property type="entry name" value="PHOSPHATIDYLINOSITOL-GLYCAN BIOSYNTHESIS CLASS F PROTEIN"/>
    <property type="match status" value="1"/>
</dbReference>
<dbReference type="EMBL" id="LAFY01000842">
    <property type="protein sequence ID" value="KJX95991.1"/>
    <property type="molecule type" value="Genomic_DNA"/>
</dbReference>
<dbReference type="InterPro" id="IPR002347">
    <property type="entry name" value="SDR_fam"/>
</dbReference>
<name>A0A0F4GF14_9PEZI</name>
<keyword evidence="1" id="KW-0560">Oxidoreductase</keyword>
<dbReference type="Pfam" id="PF00106">
    <property type="entry name" value="adh_short"/>
    <property type="match status" value="1"/>
</dbReference>
<comment type="caution">
    <text evidence="2">The sequence shown here is derived from an EMBL/GenBank/DDBJ whole genome shotgun (WGS) entry which is preliminary data.</text>
</comment>